<dbReference type="AlphaFoldDB" id="A0A9D3VJR3"/>
<evidence type="ECO:0000313" key="1">
    <source>
        <dbReference type="EMBL" id="KAH1083971.1"/>
    </source>
</evidence>
<proteinExistence type="predicted"/>
<gene>
    <name evidence="1" type="ORF">J1N35_023732</name>
</gene>
<dbReference type="OrthoDB" id="1002337at2759"/>
<comment type="caution">
    <text evidence="1">The sequence shown here is derived from an EMBL/GenBank/DDBJ whole genome shotgun (WGS) entry which is preliminary data.</text>
</comment>
<protein>
    <recommendedName>
        <fullName evidence="3">Reverse transcriptase zinc-binding domain-containing protein</fullName>
    </recommendedName>
</protein>
<organism evidence="1 2">
    <name type="scientific">Gossypium stocksii</name>
    <dbReference type="NCBI Taxonomy" id="47602"/>
    <lineage>
        <taxon>Eukaryota</taxon>
        <taxon>Viridiplantae</taxon>
        <taxon>Streptophyta</taxon>
        <taxon>Embryophyta</taxon>
        <taxon>Tracheophyta</taxon>
        <taxon>Spermatophyta</taxon>
        <taxon>Magnoliopsida</taxon>
        <taxon>eudicotyledons</taxon>
        <taxon>Gunneridae</taxon>
        <taxon>Pentapetalae</taxon>
        <taxon>rosids</taxon>
        <taxon>malvids</taxon>
        <taxon>Malvales</taxon>
        <taxon>Malvaceae</taxon>
        <taxon>Malvoideae</taxon>
        <taxon>Gossypium</taxon>
    </lineage>
</organism>
<sequence length="157" mass="18145">MELGINFINNMESLWVKVLRSKYKATECIPNILSSSSCSYIWWSLKSVWKHIQGKMSWKVVTGREVKFWTDSWFRGLGPLSEYCTVPQPTFPNATVYTMVTPECDWNWSCFIGELPYQIIHLLVESCPPLESEGRYICYWKAAKSGGVIKFSIRILG</sequence>
<name>A0A9D3VJR3_9ROSI</name>
<dbReference type="EMBL" id="JAIQCV010000007">
    <property type="protein sequence ID" value="KAH1083971.1"/>
    <property type="molecule type" value="Genomic_DNA"/>
</dbReference>
<dbReference type="Proteomes" id="UP000828251">
    <property type="component" value="Unassembled WGS sequence"/>
</dbReference>
<evidence type="ECO:0000313" key="2">
    <source>
        <dbReference type="Proteomes" id="UP000828251"/>
    </source>
</evidence>
<accession>A0A9D3VJR3</accession>
<reference evidence="1 2" key="1">
    <citation type="journal article" date="2021" name="Plant Biotechnol. J.">
        <title>Multi-omics assisted identification of the key and species-specific regulatory components of drought-tolerant mechanisms in Gossypium stocksii.</title>
        <authorList>
            <person name="Yu D."/>
            <person name="Ke L."/>
            <person name="Zhang D."/>
            <person name="Wu Y."/>
            <person name="Sun Y."/>
            <person name="Mei J."/>
            <person name="Sun J."/>
            <person name="Sun Y."/>
        </authorList>
    </citation>
    <scope>NUCLEOTIDE SEQUENCE [LARGE SCALE GENOMIC DNA]</scope>
    <source>
        <strain evidence="2">cv. E1</strain>
        <tissue evidence="1">Leaf</tissue>
    </source>
</reference>
<keyword evidence="2" id="KW-1185">Reference proteome</keyword>
<evidence type="ECO:0008006" key="3">
    <source>
        <dbReference type="Google" id="ProtNLM"/>
    </source>
</evidence>